<name>A0A9Q3BIH9_9BASI</name>
<dbReference type="InterPro" id="IPR038717">
    <property type="entry name" value="Tc1-like_DDE_dom"/>
</dbReference>
<organism evidence="2 3">
    <name type="scientific">Austropuccinia psidii MF-1</name>
    <dbReference type="NCBI Taxonomy" id="1389203"/>
    <lineage>
        <taxon>Eukaryota</taxon>
        <taxon>Fungi</taxon>
        <taxon>Dikarya</taxon>
        <taxon>Basidiomycota</taxon>
        <taxon>Pucciniomycotina</taxon>
        <taxon>Pucciniomycetes</taxon>
        <taxon>Pucciniales</taxon>
        <taxon>Sphaerophragmiaceae</taxon>
        <taxon>Austropuccinia</taxon>
    </lineage>
</organism>
<dbReference type="GO" id="GO:0003676">
    <property type="term" value="F:nucleic acid binding"/>
    <property type="evidence" value="ECO:0007669"/>
    <property type="project" value="InterPro"/>
</dbReference>
<sequence>MVILSCTISKEIHNLGKQLCVAPKNPYLCPVNFVHHLAFAQQLHLWNPHQWGHIIWTDECSFELGKKSNQVRVWNTPNKKYELANLQVNHDMGMFCRSTKGLLVFLNGPLNAAAFIEQVFNPALLLFFNNMANAPYIKDCQNIAMMEDRAPIHMAWLPNEWCQANAIANLPWPANSLDLNPIENIWHKMKSHNIKHYSSHTIAELQAAIFAAWNDLPAEFLADLLFKMHEHIQYVIDHNGGPTRW</sequence>
<proteinExistence type="predicted"/>
<accession>A0A9Q3BIH9</accession>
<evidence type="ECO:0000313" key="3">
    <source>
        <dbReference type="Proteomes" id="UP000765509"/>
    </source>
</evidence>
<dbReference type="AlphaFoldDB" id="A0A9Q3BIH9"/>
<dbReference type="Proteomes" id="UP000765509">
    <property type="component" value="Unassembled WGS sequence"/>
</dbReference>
<feature type="domain" description="Tc1-like transposase DDE" evidence="1">
    <location>
        <begin position="54"/>
        <end position="205"/>
    </location>
</feature>
<protein>
    <recommendedName>
        <fullName evidence="1">Tc1-like transposase DDE domain-containing protein</fullName>
    </recommendedName>
</protein>
<dbReference type="EMBL" id="AVOT02001253">
    <property type="protein sequence ID" value="MBW0466259.1"/>
    <property type="molecule type" value="Genomic_DNA"/>
</dbReference>
<comment type="caution">
    <text evidence="2">The sequence shown here is derived from an EMBL/GenBank/DDBJ whole genome shotgun (WGS) entry which is preliminary data.</text>
</comment>
<evidence type="ECO:0000259" key="1">
    <source>
        <dbReference type="Pfam" id="PF13358"/>
    </source>
</evidence>
<dbReference type="InterPro" id="IPR036397">
    <property type="entry name" value="RNaseH_sf"/>
</dbReference>
<dbReference type="OrthoDB" id="5151590at2759"/>
<evidence type="ECO:0000313" key="2">
    <source>
        <dbReference type="EMBL" id="MBW0466259.1"/>
    </source>
</evidence>
<reference evidence="2" key="1">
    <citation type="submission" date="2021-03" db="EMBL/GenBank/DDBJ databases">
        <title>Draft genome sequence of rust myrtle Austropuccinia psidii MF-1, a brazilian biotype.</title>
        <authorList>
            <person name="Quecine M.C."/>
            <person name="Pachon D.M.R."/>
            <person name="Bonatelli M.L."/>
            <person name="Correr F.H."/>
            <person name="Franceschini L.M."/>
            <person name="Leite T.F."/>
            <person name="Margarido G.R.A."/>
            <person name="Almeida C.A."/>
            <person name="Ferrarezi J.A."/>
            <person name="Labate C.A."/>
        </authorList>
    </citation>
    <scope>NUCLEOTIDE SEQUENCE</scope>
    <source>
        <strain evidence="2">MF-1</strain>
    </source>
</reference>
<keyword evidence="3" id="KW-1185">Reference proteome</keyword>
<dbReference type="Gene3D" id="3.30.420.10">
    <property type="entry name" value="Ribonuclease H-like superfamily/Ribonuclease H"/>
    <property type="match status" value="1"/>
</dbReference>
<gene>
    <name evidence="2" type="ORF">O181_005974</name>
</gene>
<dbReference type="Pfam" id="PF13358">
    <property type="entry name" value="DDE_3"/>
    <property type="match status" value="1"/>
</dbReference>